<reference evidence="4" key="1">
    <citation type="journal article" date="2018" name="Gigascience">
        <title>Genome assembly of the Pink Ipe (Handroanthus impetiginosus, Bignoniaceae), a highly valued, ecologically keystone Neotropical timber forest tree.</title>
        <authorList>
            <person name="Silva-Junior O.B."/>
            <person name="Grattapaglia D."/>
            <person name="Novaes E."/>
            <person name="Collevatti R.G."/>
        </authorList>
    </citation>
    <scope>NUCLEOTIDE SEQUENCE [LARGE SCALE GENOMIC DNA]</scope>
    <source>
        <strain evidence="4">cv. UFG-1</strain>
    </source>
</reference>
<dbReference type="Proteomes" id="UP000231279">
    <property type="component" value="Unassembled WGS sequence"/>
</dbReference>
<evidence type="ECO:0008006" key="5">
    <source>
        <dbReference type="Google" id="ProtNLM"/>
    </source>
</evidence>
<evidence type="ECO:0000313" key="4">
    <source>
        <dbReference type="Proteomes" id="UP000231279"/>
    </source>
</evidence>
<comment type="caution">
    <text evidence="3">The sequence shown here is derived from an EMBL/GenBank/DDBJ whole genome shotgun (WGS) entry which is preliminary data.</text>
</comment>
<protein>
    <recommendedName>
        <fullName evidence="5">Transmembrane protein</fullName>
    </recommendedName>
</protein>
<accession>A0A2G9GS31</accession>
<dbReference type="EMBL" id="NKXS01003918">
    <property type="protein sequence ID" value="PIN08091.1"/>
    <property type="molecule type" value="Genomic_DNA"/>
</dbReference>
<proteinExistence type="predicted"/>
<feature type="region of interest" description="Disordered" evidence="1">
    <location>
        <begin position="45"/>
        <end position="90"/>
    </location>
</feature>
<feature type="compositionally biased region" description="Basic and acidic residues" evidence="1">
    <location>
        <begin position="45"/>
        <end position="57"/>
    </location>
</feature>
<evidence type="ECO:0000313" key="3">
    <source>
        <dbReference type="EMBL" id="PIN08091.1"/>
    </source>
</evidence>
<keyword evidence="2" id="KW-0732">Signal</keyword>
<organism evidence="3 4">
    <name type="scientific">Handroanthus impetiginosus</name>
    <dbReference type="NCBI Taxonomy" id="429701"/>
    <lineage>
        <taxon>Eukaryota</taxon>
        <taxon>Viridiplantae</taxon>
        <taxon>Streptophyta</taxon>
        <taxon>Embryophyta</taxon>
        <taxon>Tracheophyta</taxon>
        <taxon>Spermatophyta</taxon>
        <taxon>Magnoliopsida</taxon>
        <taxon>eudicotyledons</taxon>
        <taxon>Gunneridae</taxon>
        <taxon>Pentapetalae</taxon>
        <taxon>asterids</taxon>
        <taxon>lamiids</taxon>
        <taxon>Lamiales</taxon>
        <taxon>Bignoniaceae</taxon>
        <taxon>Crescentiina</taxon>
        <taxon>Tabebuia alliance</taxon>
        <taxon>Handroanthus</taxon>
    </lineage>
</organism>
<evidence type="ECO:0000256" key="2">
    <source>
        <dbReference type="SAM" id="SignalP"/>
    </source>
</evidence>
<dbReference type="AlphaFoldDB" id="A0A2G9GS31"/>
<evidence type="ECO:0000256" key="1">
    <source>
        <dbReference type="SAM" id="MobiDB-lite"/>
    </source>
</evidence>
<keyword evidence="4" id="KW-1185">Reference proteome</keyword>
<feature type="chain" id="PRO_5013836284" description="Transmembrane protein" evidence="2">
    <location>
        <begin position="34"/>
        <end position="90"/>
    </location>
</feature>
<name>A0A2G9GS31_9LAMI</name>
<sequence length="90" mass="9531">MHISFSMKAVQTVCLSTLIIALLVCTQILSTSAIPKLFQDVADSERTGVVDPKENKKAGLGVGLADYEPPGPNPGHDPISPPPPGIRYGY</sequence>
<feature type="signal peptide" evidence="2">
    <location>
        <begin position="1"/>
        <end position="33"/>
    </location>
</feature>
<gene>
    <name evidence="3" type="ORF">CDL12_19350</name>
</gene>
<feature type="compositionally biased region" description="Pro residues" evidence="1">
    <location>
        <begin position="69"/>
        <end position="90"/>
    </location>
</feature>